<proteinExistence type="predicted"/>
<dbReference type="SUPFAM" id="SSF47413">
    <property type="entry name" value="lambda repressor-like DNA-binding domains"/>
    <property type="match status" value="1"/>
</dbReference>
<dbReference type="PROSITE" id="PS50943">
    <property type="entry name" value="HTH_CROC1"/>
    <property type="match status" value="1"/>
</dbReference>
<keyword evidence="3" id="KW-1185">Reference proteome</keyword>
<dbReference type="Gene3D" id="1.10.260.40">
    <property type="entry name" value="lambda repressor-like DNA-binding domains"/>
    <property type="match status" value="1"/>
</dbReference>
<evidence type="ECO:0000313" key="2">
    <source>
        <dbReference type="EMBL" id="NJO99625.1"/>
    </source>
</evidence>
<organism evidence="2 3">
    <name type="scientific">Pseudomonas quercus</name>
    <dbReference type="NCBI Taxonomy" id="2722792"/>
    <lineage>
        <taxon>Bacteria</taxon>
        <taxon>Pseudomonadati</taxon>
        <taxon>Pseudomonadota</taxon>
        <taxon>Gammaproteobacteria</taxon>
        <taxon>Pseudomonadales</taxon>
        <taxon>Pseudomonadaceae</taxon>
        <taxon>Pseudomonas</taxon>
    </lineage>
</organism>
<name>A0ABX0Y8I7_9PSED</name>
<dbReference type="Proteomes" id="UP000746535">
    <property type="component" value="Unassembled WGS sequence"/>
</dbReference>
<dbReference type="CDD" id="cd00093">
    <property type="entry name" value="HTH_XRE"/>
    <property type="match status" value="1"/>
</dbReference>
<gene>
    <name evidence="2" type="ORF">HBH25_01920</name>
</gene>
<feature type="domain" description="HTH cro/C1-type" evidence="1">
    <location>
        <begin position="8"/>
        <end position="52"/>
    </location>
</feature>
<reference evidence="2 3" key="1">
    <citation type="submission" date="2020-03" db="EMBL/GenBank/DDBJ databases">
        <authorList>
            <person name="Wang L."/>
            <person name="He N."/>
            <person name="Li Y."/>
            <person name="Fang Y."/>
            <person name="Zhang F."/>
        </authorList>
    </citation>
    <scope>NUCLEOTIDE SEQUENCE [LARGE SCALE GENOMIC DNA]</scope>
    <source>
        <strain evidence="3">hsmgli-8</strain>
    </source>
</reference>
<evidence type="ECO:0000259" key="1">
    <source>
        <dbReference type="PROSITE" id="PS50943"/>
    </source>
</evidence>
<protein>
    <submittedName>
        <fullName evidence="2">Helix-turn-helix transcriptional regulator</fullName>
    </submittedName>
</protein>
<sequence length="118" mass="12859">MTSIGPRIREERERLKLTQRAFGEIGGVEPNAQGKYESGERWPRADYLVAIAGHEVDVLYVLTGERHVHQGGGLADDEASLLASFRALPSKVRAAVAAMVEAMATITPGTDSERKRGR</sequence>
<comment type="caution">
    <text evidence="2">The sequence shown here is derived from an EMBL/GenBank/DDBJ whole genome shotgun (WGS) entry which is preliminary data.</text>
</comment>
<dbReference type="EMBL" id="JAAVJI010000001">
    <property type="protein sequence ID" value="NJO99625.1"/>
    <property type="molecule type" value="Genomic_DNA"/>
</dbReference>
<accession>A0ABX0Y8I7</accession>
<evidence type="ECO:0000313" key="3">
    <source>
        <dbReference type="Proteomes" id="UP000746535"/>
    </source>
</evidence>
<dbReference type="RefSeq" id="WP_168080952.1">
    <property type="nucleotide sequence ID" value="NZ_JAAVJI010000001.1"/>
</dbReference>
<dbReference type="Pfam" id="PF01381">
    <property type="entry name" value="HTH_3"/>
    <property type="match status" value="1"/>
</dbReference>
<dbReference type="InterPro" id="IPR001387">
    <property type="entry name" value="Cro/C1-type_HTH"/>
</dbReference>
<dbReference type="SMART" id="SM00530">
    <property type="entry name" value="HTH_XRE"/>
    <property type="match status" value="1"/>
</dbReference>
<dbReference type="InterPro" id="IPR010982">
    <property type="entry name" value="Lambda_DNA-bd_dom_sf"/>
</dbReference>